<name>A0ABX7N800_9BACT</name>
<protein>
    <submittedName>
        <fullName evidence="2">IS66 family insertion sequence element accessory protein TnpB</fullName>
    </submittedName>
</protein>
<organism evidence="2 5">
    <name type="scientific">Myxococcus landrumensis</name>
    <dbReference type="NCBI Taxonomy" id="2813577"/>
    <lineage>
        <taxon>Bacteria</taxon>
        <taxon>Pseudomonadati</taxon>
        <taxon>Myxococcota</taxon>
        <taxon>Myxococcia</taxon>
        <taxon>Myxococcales</taxon>
        <taxon>Cystobacterineae</taxon>
        <taxon>Myxococcaceae</taxon>
        <taxon>Myxococcus</taxon>
    </lineage>
</organism>
<evidence type="ECO:0000313" key="3">
    <source>
        <dbReference type="EMBL" id="QSQ15623.1"/>
    </source>
</evidence>
<dbReference type="RefSeq" id="WP_206712967.1">
    <property type="nucleotide sequence ID" value="NZ_CP071091.1"/>
</dbReference>
<reference evidence="2 5" key="1">
    <citation type="submission" date="2021-02" db="EMBL/GenBank/DDBJ databases">
        <title>De Novo genome assembly of isolated myxobacteria.</title>
        <authorList>
            <person name="Stevens D.C."/>
        </authorList>
    </citation>
    <scope>NUCLEOTIDE SEQUENCE [LARGE SCALE GENOMIC DNA]</scope>
    <source>
        <strain evidence="2 5">SCHIC003</strain>
    </source>
</reference>
<keyword evidence="5" id="KW-1185">Reference proteome</keyword>
<dbReference type="EMBL" id="CP071091">
    <property type="protein sequence ID" value="QSQ11210.1"/>
    <property type="molecule type" value="Genomic_DNA"/>
</dbReference>
<evidence type="ECO:0000313" key="5">
    <source>
        <dbReference type="Proteomes" id="UP000663090"/>
    </source>
</evidence>
<dbReference type="EMBL" id="CP071091">
    <property type="protein sequence ID" value="QSQ15623.1"/>
    <property type="molecule type" value="Genomic_DNA"/>
</dbReference>
<dbReference type="EMBL" id="CP071091">
    <property type="protein sequence ID" value="QSQ14865.1"/>
    <property type="molecule type" value="Genomic_DNA"/>
</dbReference>
<evidence type="ECO:0000313" key="2">
    <source>
        <dbReference type="EMBL" id="QSQ14865.1"/>
    </source>
</evidence>
<dbReference type="NCBIfam" id="NF047593">
    <property type="entry name" value="IS66_ISAeme5_TnpA"/>
    <property type="match status" value="1"/>
</dbReference>
<dbReference type="Proteomes" id="UP000663090">
    <property type="component" value="Chromosome"/>
</dbReference>
<proteinExistence type="predicted"/>
<accession>A0ABX7N800</accession>
<evidence type="ECO:0000313" key="1">
    <source>
        <dbReference type="EMBL" id="QSQ11210.1"/>
    </source>
</evidence>
<sequence>MRRPNPNEWKQLVEEFEASGLTQKEFAVRHQVSLGGFQYWLYKKSRATPVRRSEMAGRPRAAFLPVEVVASPVPRVREGLLLEVALPRGLLLRFPEGTQAEYLAHLVAVLG</sequence>
<evidence type="ECO:0000313" key="4">
    <source>
        <dbReference type="EMBL" id="QSQ17463.1"/>
    </source>
</evidence>
<dbReference type="EMBL" id="CP071091">
    <property type="protein sequence ID" value="QSQ17463.1"/>
    <property type="molecule type" value="Genomic_DNA"/>
</dbReference>
<gene>
    <name evidence="2" type="ORF">JY572_01880</name>
    <name evidence="3" type="ORF">JY572_06035</name>
    <name evidence="4" type="ORF">JY572_16065</name>
    <name evidence="1" type="ORF">JY572_22595</name>
</gene>